<name>A0A7C5HKS9_9CHLB</name>
<sequence length="66" mass="7995">MLKFILLLIALWLAVRFVSRLIRMTFTFSRDDRFDNRPESFSSSNRRVQVEETDYEVIDSHIKQKE</sequence>
<protein>
    <submittedName>
        <fullName evidence="1">Uncharacterized protein</fullName>
    </submittedName>
</protein>
<dbReference type="AlphaFoldDB" id="A0A7C5HKS9"/>
<dbReference type="Proteomes" id="UP000886058">
    <property type="component" value="Unassembled WGS sequence"/>
</dbReference>
<evidence type="ECO:0000313" key="1">
    <source>
        <dbReference type="EMBL" id="HHE33124.1"/>
    </source>
</evidence>
<reference evidence="1" key="1">
    <citation type="journal article" date="2020" name="mSystems">
        <title>Genome- and Community-Level Interaction Insights into Carbon Utilization and Element Cycling Functions of Hydrothermarchaeota in Hydrothermal Sediment.</title>
        <authorList>
            <person name="Zhou Z."/>
            <person name="Liu Y."/>
            <person name="Xu W."/>
            <person name="Pan J."/>
            <person name="Luo Z.H."/>
            <person name="Li M."/>
        </authorList>
    </citation>
    <scope>NUCLEOTIDE SEQUENCE [LARGE SCALE GENOMIC DNA]</scope>
    <source>
        <strain evidence="1">HyVt-633</strain>
    </source>
</reference>
<dbReference type="EMBL" id="DRSQ01000234">
    <property type="protein sequence ID" value="HHE33124.1"/>
    <property type="molecule type" value="Genomic_DNA"/>
</dbReference>
<accession>A0A7C5HKS9</accession>
<organism evidence="1">
    <name type="scientific">Chlorobaculum parvum</name>
    <dbReference type="NCBI Taxonomy" id="274539"/>
    <lineage>
        <taxon>Bacteria</taxon>
        <taxon>Pseudomonadati</taxon>
        <taxon>Chlorobiota</taxon>
        <taxon>Chlorobiia</taxon>
        <taxon>Chlorobiales</taxon>
        <taxon>Chlorobiaceae</taxon>
        <taxon>Chlorobaculum</taxon>
    </lineage>
</organism>
<gene>
    <name evidence="1" type="ORF">ENL07_11060</name>
</gene>
<comment type="caution">
    <text evidence="1">The sequence shown here is derived from an EMBL/GenBank/DDBJ whole genome shotgun (WGS) entry which is preliminary data.</text>
</comment>
<proteinExistence type="predicted"/>